<dbReference type="STRING" id="78915.A0A4P9XXU0"/>
<evidence type="ECO:0000256" key="3">
    <source>
        <dbReference type="SAM" id="Coils"/>
    </source>
</evidence>
<feature type="domain" description="Rab-GAP TBC" evidence="4">
    <location>
        <begin position="45"/>
        <end position="230"/>
    </location>
</feature>
<organism evidence="5 6">
    <name type="scientific">Thamnocephalis sphaerospora</name>
    <dbReference type="NCBI Taxonomy" id="78915"/>
    <lineage>
        <taxon>Eukaryota</taxon>
        <taxon>Fungi</taxon>
        <taxon>Fungi incertae sedis</taxon>
        <taxon>Zoopagomycota</taxon>
        <taxon>Zoopagomycotina</taxon>
        <taxon>Zoopagomycetes</taxon>
        <taxon>Zoopagales</taxon>
        <taxon>Sigmoideomycetaceae</taxon>
        <taxon>Thamnocephalis</taxon>
    </lineage>
</organism>
<keyword evidence="2 3" id="KW-0175">Coiled coil</keyword>
<dbReference type="SMART" id="SM00164">
    <property type="entry name" value="TBC"/>
    <property type="match status" value="1"/>
</dbReference>
<evidence type="ECO:0000256" key="2">
    <source>
        <dbReference type="ARBA" id="ARBA00023054"/>
    </source>
</evidence>
<evidence type="ECO:0000259" key="4">
    <source>
        <dbReference type="PROSITE" id="PS50086"/>
    </source>
</evidence>
<dbReference type="GO" id="GO:0005096">
    <property type="term" value="F:GTPase activator activity"/>
    <property type="evidence" value="ECO:0007669"/>
    <property type="project" value="UniProtKB-KW"/>
</dbReference>
<feature type="coiled-coil region" evidence="3">
    <location>
        <begin position="304"/>
        <end position="423"/>
    </location>
</feature>
<dbReference type="Proteomes" id="UP000271241">
    <property type="component" value="Unassembled WGS sequence"/>
</dbReference>
<dbReference type="InterPro" id="IPR050302">
    <property type="entry name" value="Rab_GAP_TBC_domain"/>
</dbReference>
<dbReference type="FunFam" id="1.10.8.270:FF:000001">
    <property type="entry name" value="TBC1 domain family member 1"/>
    <property type="match status" value="1"/>
</dbReference>
<dbReference type="GO" id="GO:0031267">
    <property type="term" value="F:small GTPase binding"/>
    <property type="evidence" value="ECO:0007669"/>
    <property type="project" value="TreeGrafter"/>
</dbReference>
<name>A0A4P9XXU0_9FUNG</name>
<dbReference type="PROSITE" id="PS50086">
    <property type="entry name" value="TBC_RABGAP"/>
    <property type="match status" value="1"/>
</dbReference>
<proteinExistence type="predicted"/>
<dbReference type="Gene3D" id="1.10.8.270">
    <property type="entry name" value="putative rabgap domain of human tbc1 domain family member 14 like domains"/>
    <property type="match status" value="1"/>
</dbReference>
<dbReference type="SUPFAM" id="SSF47923">
    <property type="entry name" value="Ypt/Rab-GAP domain of gyp1p"/>
    <property type="match status" value="2"/>
</dbReference>
<evidence type="ECO:0000256" key="1">
    <source>
        <dbReference type="ARBA" id="ARBA00022468"/>
    </source>
</evidence>
<dbReference type="EMBL" id="KZ992463">
    <property type="protein sequence ID" value="RKP10230.1"/>
    <property type="molecule type" value="Genomic_DNA"/>
</dbReference>
<dbReference type="OrthoDB" id="295078at2759"/>
<dbReference type="FunFam" id="1.10.472.80:FF:000027">
    <property type="entry name" value="GTPase activating protein (Evi5)"/>
    <property type="match status" value="1"/>
</dbReference>
<dbReference type="AlphaFoldDB" id="A0A4P9XXU0"/>
<dbReference type="PANTHER" id="PTHR47219:SF22">
    <property type="entry name" value="RAB-GAP TBC DOMAIN-CONTAINING PROTEIN"/>
    <property type="match status" value="1"/>
</dbReference>
<keyword evidence="1" id="KW-0343">GTPase activation</keyword>
<accession>A0A4P9XXU0</accession>
<keyword evidence="6" id="KW-1185">Reference proteome</keyword>
<dbReference type="InterPro" id="IPR000195">
    <property type="entry name" value="Rab-GAP-TBC_dom"/>
</dbReference>
<evidence type="ECO:0000313" key="5">
    <source>
        <dbReference type="EMBL" id="RKP10230.1"/>
    </source>
</evidence>
<dbReference type="InterPro" id="IPR035969">
    <property type="entry name" value="Rab-GAP_TBC_sf"/>
</dbReference>
<reference evidence="6" key="1">
    <citation type="journal article" date="2018" name="Nat. Microbiol.">
        <title>Leveraging single-cell genomics to expand the fungal tree of life.</title>
        <authorList>
            <person name="Ahrendt S.R."/>
            <person name="Quandt C.A."/>
            <person name="Ciobanu D."/>
            <person name="Clum A."/>
            <person name="Salamov A."/>
            <person name="Andreopoulos B."/>
            <person name="Cheng J.F."/>
            <person name="Woyke T."/>
            <person name="Pelin A."/>
            <person name="Henrissat B."/>
            <person name="Reynolds N.K."/>
            <person name="Benny G.L."/>
            <person name="Smith M.E."/>
            <person name="James T.Y."/>
            <person name="Grigoriev I.V."/>
        </authorList>
    </citation>
    <scope>NUCLEOTIDE SEQUENCE [LARGE SCALE GENOMIC DNA]</scope>
    <source>
        <strain evidence="6">RSA 1356</strain>
    </source>
</reference>
<dbReference type="Gene3D" id="1.10.472.80">
    <property type="entry name" value="Ypt/Rab-GAP domain of gyp1p, domain 3"/>
    <property type="match status" value="1"/>
</dbReference>
<dbReference type="PANTHER" id="PTHR47219">
    <property type="entry name" value="RAB GTPASE-ACTIVATING PROTEIN 1-LIKE"/>
    <property type="match status" value="1"/>
</dbReference>
<dbReference type="FunFam" id="1.10.10.750:FF:000003">
    <property type="entry name" value="GTPase activating protein (Evi5)"/>
    <property type="match status" value="1"/>
</dbReference>
<dbReference type="Gene3D" id="1.10.10.750">
    <property type="entry name" value="Ypt/Rab-GAP domain of gyp1p, domain 1"/>
    <property type="match status" value="1"/>
</dbReference>
<dbReference type="Pfam" id="PF23436">
    <property type="entry name" value="RabGap-TBC_2"/>
    <property type="match status" value="1"/>
</dbReference>
<evidence type="ECO:0000313" key="6">
    <source>
        <dbReference type="Proteomes" id="UP000271241"/>
    </source>
</evidence>
<gene>
    <name evidence="5" type="ORF">THASP1DRAFT_13131</name>
</gene>
<sequence length="440" mass="51254">MHANVPFAGLALTTACVDFWGQLVNDYETIVKRHPKNVARRIQAGIPDRLRGMVWQLISHALDPELEMVYSELLKRESSHEKVIRLDLPRTFPNHEYFRDKDGAGQNALYNVVRAYSLFDQEVGYCQGIPFIVGPLLIHMAEDEAFCTLVRLMQFYNLRGHYTPSMEDLHMRLYQFEKLLEVHHPDLSRHLNAQGIQTTMYASQWYMTFFAYKFPLSMVYRIIDIIFAEGVESLHRFAVALMRANRARLLLLNFEDLLTFLKNGLFDIYQSQEVKLVQDATNVKVTAKQLDQWACEYHQEARRLASEQSIIDSLRRECKRLEADLRRSEKQVAEMSEEQCQIASQLVQERVKLEDAMAREKALQEENLNLQKQLDDEREKGDERVKDQLDELIGWKSRLMMENAELEGQVKELETQVVATKMQLCMAEAEKMELQAAVGR</sequence>
<protein>
    <submittedName>
        <fullName evidence="5">Rab-GTPase-TBC domain-containing protein</fullName>
    </submittedName>
</protein>